<reference evidence="10" key="1">
    <citation type="submission" date="2021-06" db="EMBL/GenBank/DDBJ databases">
        <authorList>
            <consortium name="Wellcome Sanger Institute Data Sharing"/>
        </authorList>
    </citation>
    <scope>NUCLEOTIDE SEQUENCE [LARGE SCALE GENOMIC DNA]</scope>
</reference>
<dbReference type="SUPFAM" id="SSF57845">
    <property type="entry name" value="B-box zinc-binding domain"/>
    <property type="match status" value="1"/>
</dbReference>
<dbReference type="Pfam" id="PF00622">
    <property type="entry name" value="SPRY"/>
    <property type="match status" value="1"/>
</dbReference>
<dbReference type="Gene3D" id="3.30.160.60">
    <property type="entry name" value="Classic Zinc Finger"/>
    <property type="match status" value="1"/>
</dbReference>
<keyword evidence="1" id="KW-0399">Innate immunity</keyword>
<dbReference type="PROSITE" id="PS50188">
    <property type="entry name" value="B302_SPRY"/>
    <property type="match status" value="1"/>
</dbReference>
<accession>A0A8C4SZD6</accession>
<proteinExistence type="predicted"/>
<dbReference type="PRINTS" id="PR01407">
    <property type="entry name" value="BUTYPHLNCDUF"/>
</dbReference>
<dbReference type="Gene3D" id="3.30.40.10">
    <property type="entry name" value="Zinc/RING finger domain, C3HC4 (zinc finger)"/>
    <property type="match status" value="1"/>
</dbReference>
<gene>
    <name evidence="10" type="primary">LOC114661979</name>
</gene>
<keyword evidence="3 6" id="KW-0863">Zinc-finger</keyword>
<keyword evidence="7" id="KW-0175">Coiled coil</keyword>
<keyword evidence="4" id="KW-0862">Zinc</keyword>
<dbReference type="CDD" id="cd19769">
    <property type="entry name" value="Bbox2_TRIM16-like"/>
    <property type="match status" value="1"/>
</dbReference>
<name>A0A8C4SZD6_ERPCA</name>
<dbReference type="InterPro" id="IPR058030">
    <property type="entry name" value="TRIM8/14/16/25/29/45/65_CC"/>
</dbReference>
<dbReference type="InterPro" id="IPR013083">
    <property type="entry name" value="Znf_RING/FYVE/PHD"/>
</dbReference>
<evidence type="ECO:0000259" key="8">
    <source>
        <dbReference type="PROSITE" id="PS50119"/>
    </source>
</evidence>
<evidence type="ECO:0000313" key="10">
    <source>
        <dbReference type="Ensembl" id="ENSECRP00000024627.1"/>
    </source>
</evidence>
<dbReference type="SUPFAM" id="SSF57850">
    <property type="entry name" value="RING/U-box"/>
    <property type="match status" value="1"/>
</dbReference>
<dbReference type="InterPro" id="IPR006574">
    <property type="entry name" value="PRY"/>
</dbReference>
<dbReference type="InterPro" id="IPR043136">
    <property type="entry name" value="B30.2/SPRY_sf"/>
</dbReference>
<reference evidence="10" key="2">
    <citation type="submission" date="2025-08" db="UniProtKB">
        <authorList>
            <consortium name="Ensembl"/>
        </authorList>
    </citation>
    <scope>IDENTIFICATION</scope>
</reference>
<dbReference type="Pfam" id="PF25600">
    <property type="entry name" value="TRIM_CC"/>
    <property type="match status" value="1"/>
</dbReference>
<dbReference type="InterPro" id="IPR013320">
    <property type="entry name" value="ConA-like_dom_sf"/>
</dbReference>
<keyword evidence="5" id="KW-0391">Immunity</keyword>
<dbReference type="InterPro" id="IPR000315">
    <property type="entry name" value="Znf_B-box"/>
</dbReference>
<feature type="domain" description="B30.2/SPRY" evidence="9">
    <location>
        <begin position="493"/>
        <end position="682"/>
    </location>
</feature>
<dbReference type="PANTHER" id="PTHR25465">
    <property type="entry name" value="B-BOX DOMAIN CONTAINING"/>
    <property type="match status" value="1"/>
</dbReference>
<dbReference type="GO" id="GO:0005737">
    <property type="term" value="C:cytoplasm"/>
    <property type="evidence" value="ECO:0007669"/>
    <property type="project" value="UniProtKB-ARBA"/>
</dbReference>
<keyword evidence="11" id="KW-1185">Reference proteome</keyword>
<evidence type="ECO:0000256" key="2">
    <source>
        <dbReference type="ARBA" id="ARBA00022723"/>
    </source>
</evidence>
<dbReference type="PROSITE" id="PS50119">
    <property type="entry name" value="ZF_BBOX"/>
    <property type="match status" value="1"/>
</dbReference>
<feature type="coiled-coil region" evidence="7">
    <location>
        <begin position="234"/>
        <end position="328"/>
    </location>
</feature>
<dbReference type="Pfam" id="PF13765">
    <property type="entry name" value="PRY"/>
    <property type="match status" value="1"/>
</dbReference>
<dbReference type="Proteomes" id="UP000694620">
    <property type="component" value="Chromosome 12"/>
</dbReference>
<dbReference type="GO" id="GO:0008270">
    <property type="term" value="F:zinc ion binding"/>
    <property type="evidence" value="ECO:0007669"/>
    <property type="project" value="UniProtKB-KW"/>
</dbReference>
<dbReference type="Gene3D" id="4.10.830.40">
    <property type="match status" value="1"/>
</dbReference>
<dbReference type="InterPro" id="IPR051051">
    <property type="entry name" value="E3_ubiq-ligase_TRIM/RNF"/>
</dbReference>
<keyword evidence="2" id="KW-0479">Metal-binding</keyword>
<dbReference type="SMART" id="SM00589">
    <property type="entry name" value="PRY"/>
    <property type="match status" value="1"/>
</dbReference>
<evidence type="ECO:0000259" key="9">
    <source>
        <dbReference type="PROSITE" id="PS50188"/>
    </source>
</evidence>
<protein>
    <submittedName>
        <fullName evidence="10">Tripartite motif-containing protein 16-like</fullName>
    </submittedName>
</protein>
<reference evidence="10" key="3">
    <citation type="submission" date="2025-09" db="UniProtKB">
        <authorList>
            <consortium name="Ensembl"/>
        </authorList>
    </citation>
    <scope>IDENTIFICATION</scope>
</reference>
<dbReference type="InterPro" id="IPR003877">
    <property type="entry name" value="SPRY_dom"/>
</dbReference>
<evidence type="ECO:0000256" key="1">
    <source>
        <dbReference type="ARBA" id="ARBA00022588"/>
    </source>
</evidence>
<dbReference type="SUPFAM" id="SSF49899">
    <property type="entry name" value="Concanavalin A-like lectins/glucanases"/>
    <property type="match status" value="1"/>
</dbReference>
<evidence type="ECO:0000256" key="3">
    <source>
        <dbReference type="ARBA" id="ARBA00022771"/>
    </source>
</evidence>
<dbReference type="Gene3D" id="2.60.120.920">
    <property type="match status" value="1"/>
</dbReference>
<dbReference type="Pfam" id="PF00643">
    <property type="entry name" value="zf-B_box"/>
    <property type="match status" value="1"/>
</dbReference>
<dbReference type="CDD" id="cd16040">
    <property type="entry name" value="SPRY_PRY_SNTX"/>
    <property type="match status" value="1"/>
</dbReference>
<dbReference type="PANTHER" id="PTHR25465:SF14">
    <property type="entry name" value="E3 UBIQUITIN-PROTEIN LIGASE TRIM65"/>
    <property type="match status" value="1"/>
</dbReference>
<evidence type="ECO:0000313" key="11">
    <source>
        <dbReference type="Proteomes" id="UP000694620"/>
    </source>
</evidence>
<dbReference type="GO" id="GO:0045087">
    <property type="term" value="P:innate immune response"/>
    <property type="evidence" value="ECO:0007669"/>
    <property type="project" value="UniProtKB-KW"/>
</dbReference>
<dbReference type="SMART" id="SM00449">
    <property type="entry name" value="SPRY"/>
    <property type="match status" value="1"/>
</dbReference>
<feature type="domain" description="B box-type" evidence="8">
    <location>
        <begin position="182"/>
        <end position="222"/>
    </location>
</feature>
<dbReference type="AlphaFoldDB" id="A0A8C4SZD6"/>
<dbReference type="InterPro" id="IPR003879">
    <property type="entry name" value="Butyrophylin_SPRY"/>
</dbReference>
<dbReference type="Ensembl" id="ENSECRT00000025163.1">
    <property type="protein sequence ID" value="ENSECRP00000024627.1"/>
    <property type="gene ID" value="ENSECRG00000016680.1"/>
</dbReference>
<dbReference type="InterPro" id="IPR001870">
    <property type="entry name" value="B30.2/SPRY"/>
</dbReference>
<sequence length="682" mass="77859">MKGVGKQWAGVCCGRVYVTRLVLLGHHTHVSKRCAMADINGAPFHEPFKNTVYLEMLNEPTAARCGHNHCLKCIKLCTEDMDETKEYSCTECNETFSTRSTRRGNPIVAEVFDGIKRRRLGPLEEGCAGPGDVECDFCTGRKLRASRSCLTCLVSYCEAHVQPHYRGGPWKNHKLVDPIRNLQDKLCEKHNRVTELYCRTDKEYVCCLCVEIQHKNHVTLTVEAERTEKQIQLEENLTENHSKIQERRKKLDETKQVILQLKASSESEIHEYEKVLADLSNSLEKVIELFRDKEKREVEKAEDFIKHIEDEIKDLEKSNQEMSDLTKADDHISFLESFNALSIPHCDDDASLNISLSTELSIGFLRKELLNLKESLEAICIDHFAQPAATENVTKPDEQISEPMDEVDTSQLSDAQMSIQEESEPDLVSTNESVMSSDTQKSTNEEFPPVNKSECVLTQKKEIIVLEEINKHNYVKKNTGQFSYRSVIDTPLLIEQSSQPMDRDTLIQYYSQLTLDPNTAHRNLWLSESNRGATYNRLPKFCNYHPERFNKCVQVLCNESLYGGRYYWEVQWTGRLAVIGVTYKGISRKGKGDECHLGLNDKSWSLNCSLSSYSVWHDNKKTELSIPQTHRIGIYLDCVSGILSFYSVSNTVTHLHSFKASFTGPLYPGFKLQYIDSSVTLS</sequence>
<dbReference type="GeneTree" id="ENSGT01150000286950"/>
<evidence type="ECO:0000256" key="4">
    <source>
        <dbReference type="ARBA" id="ARBA00022833"/>
    </source>
</evidence>
<evidence type="ECO:0000256" key="6">
    <source>
        <dbReference type="PROSITE-ProRule" id="PRU00024"/>
    </source>
</evidence>
<organism evidence="10 11">
    <name type="scientific">Erpetoichthys calabaricus</name>
    <name type="common">Rope fish</name>
    <name type="synonym">Calamoichthys calabaricus</name>
    <dbReference type="NCBI Taxonomy" id="27687"/>
    <lineage>
        <taxon>Eukaryota</taxon>
        <taxon>Metazoa</taxon>
        <taxon>Chordata</taxon>
        <taxon>Craniata</taxon>
        <taxon>Vertebrata</taxon>
        <taxon>Euteleostomi</taxon>
        <taxon>Actinopterygii</taxon>
        <taxon>Polypteriformes</taxon>
        <taxon>Polypteridae</taxon>
        <taxon>Erpetoichthys</taxon>
    </lineage>
</organism>
<evidence type="ECO:0000256" key="7">
    <source>
        <dbReference type="SAM" id="Coils"/>
    </source>
</evidence>
<evidence type="ECO:0000256" key="5">
    <source>
        <dbReference type="ARBA" id="ARBA00022859"/>
    </source>
</evidence>